<reference evidence="1 2" key="1">
    <citation type="submission" date="2017-06" db="EMBL/GenBank/DDBJ databases">
        <title>Comparative genomic analysis of Ambrosia Fusariam Clade fungi.</title>
        <authorList>
            <person name="Stajich J.E."/>
            <person name="Carrillo J."/>
            <person name="Kijimoto T."/>
            <person name="Eskalen A."/>
            <person name="O'Donnell K."/>
            <person name="Kasson M."/>
        </authorList>
    </citation>
    <scope>NUCLEOTIDE SEQUENCE [LARGE SCALE GENOMIC DNA]</scope>
    <source>
        <strain evidence="1 2">NRRL62584</strain>
    </source>
</reference>
<name>A0A428PHM8_9HYPO</name>
<accession>A0A428PHM8</accession>
<comment type="caution">
    <text evidence="1">The sequence shown here is derived from an EMBL/GenBank/DDBJ whole genome shotgun (WGS) entry which is preliminary data.</text>
</comment>
<protein>
    <submittedName>
        <fullName evidence="1">Uncharacterized protein</fullName>
    </submittedName>
</protein>
<gene>
    <name evidence="1" type="ORF">CEP54_010872</name>
</gene>
<dbReference type="AlphaFoldDB" id="A0A428PHM8"/>
<dbReference type="OrthoDB" id="4886853at2759"/>
<dbReference type="STRING" id="1325734.A0A428PHM8"/>
<sequence>MNEEVDCGLMVKINHLVFSYEEMNGGVFYIRDNGGMTLDSVSEILKWDDAEKQGGVVAHLTTYTTKNNTTKQEVRKTSLITSMVKWIDGRRKLTELVEVEVEG</sequence>
<proteinExistence type="predicted"/>
<evidence type="ECO:0000313" key="1">
    <source>
        <dbReference type="EMBL" id="RSL52551.1"/>
    </source>
</evidence>
<dbReference type="Proteomes" id="UP000288168">
    <property type="component" value="Unassembled WGS sequence"/>
</dbReference>
<organism evidence="1 2">
    <name type="scientific">Fusarium duplospermum</name>
    <dbReference type="NCBI Taxonomy" id="1325734"/>
    <lineage>
        <taxon>Eukaryota</taxon>
        <taxon>Fungi</taxon>
        <taxon>Dikarya</taxon>
        <taxon>Ascomycota</taxon>
        <taxon>Pezizomycotina</taxon>
        <taxon>Sordariomycetes</taxon>
        <taxon>Hypocreomycetidae</taxon>
        <taxon>Hypocreales</taxon>
        <taxon>Nectriaceae</taxon>
        <taxon>Fusarium</taxon>
        <taxon>Fusarium solani species complex</taxon>
    </lineage>
</organism>
<keyword evidence="2" id="KW-1185">Reference proteome</keyword>
<evidence type="ECO:0000313" key="2">
    <source>
        <dbReference type="Proteomes" id="UP000288168"/>
    </source>
</evidence>
<dbReference type="EMBL" id="NKCI01000134">
    <property type="protein sequence ID" value="RSL52551.1"/>
    <property type="molecule type" value="Genomic_DNA"/>
</dbReference>